<dbReference type="GO" id="GO:0020037">
    <property type="term" value="F:heme binding"/>
    <property type="evidence" value="ECO:0007669"/>
    <property type="project" value="InterPro"/>
</dbReference>
<proteinExistence type="inferred from homology"/>
<keyword evidence="6 8" id="KW-0503">Monooxygenase</keyword>
<evidence type="ECO:0000256" key="5">
    <source>
        <dbReference type="ARBA" id="ARBA00023004"/>
    </source>
</evidence>
<dbReference type="PANTHER" id="PTHR24287:SF17">
    <property type="entry name" value="P450, PUTATIVE (EUROFUNG)-RELATED"/>
    <property type="match status" value="1"/>
</dbReference>
<protein>
    <submittedName>
        <fullName evidence="10">Cytochrome P450 oxidoreductase/alkane hydroxylase</fullName>
    </submittedName>
</protein>
<evidence type="ECO:0000256" key="6">
    <source>
        <dbReference type="ARBA" id="ARBA00023033"/>
    </source>
</evidence>
<keyword evidence="9" id="KW-0472">Membrane</keyword>
<dbReference type="InterPro" id="IPR047146">
    <property type="entry name" value="Cyt_P450_E_CYP52_fungi"/>
</dbReference>
<dbReference type="InterPro" id="IPR001128">
    <property type="entry name" value="Cyt_P450"/>
</dbReference>
<evidence type="ECO:0000256" key="8">
    <source>
        <dbReference type="RuleBase" id="RU000461"/>
    </source>
</evidence>
<comment type="caution">
    <text evidence="10">The sequence shown here is derived from an EMBL/GenBank/DDBJ whole genome shotgun (WGS) entry which is preliminary data.</text>
</comment>
<dbReference type="EMBL" id="MSFK01000032">
    <property type="protein sequence ID" value="PWY73072.1"/>
    <property type="molecule type" value="Genomic_DNA"/>
</dbReference>
<evidence type="ECO:0000256" key="7">
    <source>
        <dbReference type="PIRSR" id="PIRSR602403-1"/>
    </source>
</evidence>
<keyword evidence="3 7" id="KW-0479">Metal-binding</keyword>
<evidence type="ECO:0000256" key="4">
    <source>
        <dbReference type="ARBA" id="ARBA00023002"/>
    </source>
</evidence>
<evidence type="ECO:0000256" key="2">
    <source>
        <dbReference type="ARBA" id="ARBA00010617"/>
    </source>
</evidence>
<feature type="binding site" description="axial binding residue" evidence="7">
    <location>
        <position position="470"/>
    </location>
    <ligand>
        <name>heme</name>
        <dbReference type="ChEBI" id="CHEBI:30413"/>
    </ligand>
    <ligandPart>
        <name>Fe</name>
        <dbReference type="ChEBI" id="CHEBI:18248"/>
    </ligandPart>
</feature>
<keyword evidence="7 8" id="KW-0349">Heme</keyword>
<comment type="similarity">
    <text evidence="2 8">Belongs to the cytochrome P450 family.</text>
</comment>
<feature type="transmembrane region" description="Helical" evidence="9">
    <location>
        <begin position="20"/>
        <end position="42"/>
    </location>
</feature>
<comment type="cofactor">
    <cofactor evidence="1 7">
        <name>heme</name>
        <dbReference type="ChEBI" id="CHEBI:30413"/>
    </cofactor>
</comment>
<dbReference type="InterPro" id="IPR002403">
    <property type="entry name" value="Cyt_P450_E_grp-IV"/>
</dbReference>
<accession>A0A317VJP1</accession>
<name>A0A317VJP1_9EURO</name>
<evidence type="ECO:0000313" key="11">
    <source>
        <dbReference type="Proteomes" id="UP000246702"/>
    </source>
</evidence>
<keyword evidence="9" id="KW-0812">Transmembrane</keyword>
<dbReference type="SUPFAM" id="SSF48264">
    <property type="entry name" value="Cytochrome P450"/>
    <property type="match status" value="1"/>
</dbReference>
<evidence type="ECO:0000256" key="1">
    <source>
        <dbReference type="ARBA" id="ARBA00001971"/>
    </source>
</evidence>
<keyword evidence="4 8" id="KW-0560">Oxidoreductase</keyword>
<dbReference type="Proteomes" id="UP000246702">
    <property type="component" value="Unassembled WGS sequence"/>
</dbReference>
<dbReference type="STRING" id="1450535.A0A317VJP1"/>
<keyword evidence="9" id="KW-1133">Transmembrane helix</keyword>
<evidence type="ECO:0000256" key="9">
    <source>
        <dbReference type="SAM" id="Phobius"/>
    </source>
</evidence>
<dbReference type="OrthoDB" id="1470350at2759"/>
<dbReference type="Pfam" id="PF00067">
    <property type="entry name" value="p450"/>
    <property type="match status" value="1"/>
</dbReference>
<sequence length="521" mass="58984">MQDSQRKSSSMLVHSPFGTSVPGSLITAFAAAAVGVIIIFLAKGCHRIKQLRGLEQIHGCKKPPNESDRFRYDFFGIVKAIELAFHFRNRTSLPYTNALFEKYGETYASNVLGYRLLFTCNAGNIKHLLSTAFVDFDSSPPRRPLFEPITPHGIFTLDGADWKISREQLRSQLSNLRKAIDLNLCEQHFLAFCQHVPPNGQVFDIQSRVFALSLDIQTLFSLGESVDALSFTQSQEKVQFVEHLLLVKERIVQDGFRGPLRHLSSKRGFLQSCKRAREYVMVRVIRKIQRQNRVDGEPGERHHYKTDISVNVDQVSRLTDQCLSILLANDSMSTTLSGLFFCLSQNERVVRKLRASILETIGSTPPTWGQLGRLHYVRWVLQEAMRLFPPVVLNARVANKNSTLPNGGESGGNSPILVMKGDIVVFSTWARHRLGEDFGKDPEAFYPERWEQLSGDMSGFIPFNKGPRTCPGQHYAMIVLTYIVARMFQTFSTVSNYNTRPWKERISMTFENENGVLVGLS</sequence>
<dbReference type="PANTHER" id="PTHR24287">
    <property type="entry name" value="P450, PUTATIVE (EUROFUNG)-RELATED"/>
    <property type="match status" value="1"/>
</dbReference>
<gene>
    <name evidence="10" type="ORF">BO94DRAFT_589440</name>
</gene>
<dbReference type="InterPro" id="IPR036396">
    <property type="entry name" value="Cyt_P450_sf"/>
</dbReference>
<dbReference type="AlphaFoldDB" id="A0A317VJP1"/>
<dbReference type="InterPro" id="IPR017972">
    <property type="entry name" value="Cyt_P450_CS"/>
</dbReference>
<reference evidence="10 11" key="1">
    <citation type="submission" date="2016-12" db="EMBL/GenBank/DDBJ databases">
        <title>The genomes of Aspergillus section Nigri reveals drivers in fungal speciation.</title>
        <authorList>
            <consortium name="DOE Joint Genome Institute"/>
            <person name="Vesth T.C."/>
            <person name="Nybo J."/>
            <person name="Theobald S."/>
            <person name="Brandl J."/>
            <person name="Frisvad J.C."/>
            <person name="Nielsen K.F."/>
            <person name="Lyhne E.K."/>
            <person name="Kogle M.E."/>
            <person name="Kuo A."/>
            <person name="Riley R."/>
            <person name="Clum A."/>
            <person name="Nolan M."/>
            <person name="Lipzen A."/>
            <person name="Salamov A."/>
            <person name="Henrissat B."/>
            <person name="Wiebenga A."/>
            <person name="De Vries R.P."/>
            <person name="Grigoriev I.V."/>
            <person name="Mortensen U.H."/>
            <person name="Andersen M.R."/>
            <person name="Baker S.E."/>
        </authorList>
    </citation>
    <scope>NUCLEOTIDE SEQUENCE [LARGE SCALE GENOMIC DNA]</scope>
    <source>
        <strain evidence="10 11">CBS 115572</strain>
    </source>
</reference>
<dbReference type="PROSITE" id="PS00086">
    <property type="entry name" value="CYTOCHROME_P450"/>
    <property type="match status" value="1"/>
</dbReference>
<keyword evidence="5 7" id="KW-0408">Iron</keyword>
<dbReference type="RefSeq" id="XP_025463337.1">
    <property type="nucleotide sequence ID" value="XM_025615949.1"/>
</dbReference>
<dbReference type="GeneID" id="37118092"/>
<dbReference type="PRINTS" id="PR00465">
    <property type="entry name" value="EP450IV"/>
</dbReference>
<dbReference type="GO" id="GO:0005506">
    <property type="term" value="F:iron ion binding"/>
    <property type="evidence" value="ECO:0007669"/>
    <property type="project" value="InterPro"/>
</dbReference>
<evidence type="ECO:0000313" key="10">
    <source>
        <dbReference type="EMBL" id="PWY73072.1"/>
    </source>
</evidence>
<dbReference type="Gene3D" id="1.10.630.10">
    <property type="entry name" value="Cytochrome P450"/>
    <property type="match status" value="1"/>
</dbReference>
<evidence type="ECO:0000256" key="3">
    <source>
        <dbReference type="ARBA" id="ARBA00022723"/>
    </source>
</evidence>
<dbReference type="GO" id="GO:0016705">
    <property type="term" value="F:oxidoreductase activity, acting on paired donors, with incorporation or reduction of molecular oxygen"/>
    <property type="evidence" value="ECO:0007669"/>
    <property type="project" value="InterPro"/>
</dbReference>
<dbReference type="GO" id="GO:0004497">
    <property type="term" value="F:monooxygenase activity"/>
    <property type="evidence" value="ECO:0007669"/>
    <property type="project" value="UniProtKB-KW"/>
</dbReference>
<organism evidence="10 11">
    <name type="scientific">Aspergillus sclerotioniger CBS 115572</name>
    <dbReference type="NCBI Taxonomy" id="1450535"/>
    <lineage>
        <taxon>Eukaryota</taxon>
        <taxon>Fungi</taxon>
        <taxon>Dikarya</taxon>
        <taxon>Ascomycota</taxon>
        <taxon>Pezizomycotina</taxon>
        <taxon>Eurotiomycetes</taxon>
        <taxon>Eurotiomycetidae</taxon>
        <taxon>Eurotiales</taxon>
        <taxon>Aspergillaceae</taxon>
        <taxon>Aspergillus</taxon>
        <taxon>Aspergillus subgen. Circumdati</taxon>
    </lineage>
</organism>
<keyword evidence="11" id="KW-1185">Reference proteome</keyword>